<sequence length="65" mass="7702">MLKIRISGATYELKDYLEHMKKDKIYQIISKSRPLKNKGTNRIFRVFTDVDKKTKIVARESKTVE</sequence>
<evidence type="ECO:0000313" key="1">
    <source>
        <dbReference type="EMBL" id="RRJ13505.1"/>
    </source>
</evidence>
<dbReference type="AlphaFoldDB" id="A0A3P3PXC1"/>
<reference evidence="1 2" key="1">
    <citation type="submission" date="2018-11" db="EMBL/GenBank/DDBJ databases">
        <title>Genome sequencing of Lachnoanaerobaculum orale DSM 24553T.</title>
        <authorList>
            <person name="Kook J.-K."/>
            <person name="Park S.-N."/>
            <person name="Lim Y.K."/>
        </authorList>
    </citation>
    <scope>NUCLEOTIDE SEQUENCE [LARGE SCALE GENOMIC DNA]</scope>
    <source>
        <strain evidence="1 2">DSM 24553</strain>
    </source>
</reference>
<name>A0A3P3PXC1_9FIRM</name>
<dbReference type="EMBL" id="RRCM01000005">
    <property type="protein sequence ID" value="RRJ13505.1"/>
    <property type="molecule type" value="Genomic_DNA"/>
</dbReference>
<accession>A0A3P3PXC1</accession>
<dbReference type="Proteomes" id="UP000276982">
    <property type="component" value="Unassembled WGS sequence"/>
</dbReference>
<evidence type="ECO:0008006" key="3">
    <source>
        <dbReference type="Google" id="ProtNLM"/>
    </source>
</evidence>
<protein>
    <recommendedName>
        <fullName evidence="3">DUF3970 domain-containing protein</fullName>
    </recommendedName>
</protein>
<gene>
    <name evidence="1" type="ORF">EHW90_13040</name>
</gene>
<dbReference type="RefSeq" id="WP_040461463.1">
    <property type="nucleotide sequence ID" value="NZ_CAJPLI010000009.1"/>
</dbReference>
<keyword evidence="2" id="KW-1185">Reference proteome</keyword>
<organism evidence="1 2">
    <name type="scientific">Lachnoanaerobaculum orale</name>
    <dbReference type="NCBI Taxonomy" id="979627"/>
    <lineage>
        <taxon>Bacteria</taxon>
        <taxon>Bacillati</taxon>
        <taxon>Bacillota</taxon>
        <taxon>Clostridia</taxon>
        <taxon>Lachnospirales</taxon>
        <taxon>Lachnospiraceae</taxon>
        <taxon>Lachnoanaerobaculum</taxon>
    </lineage>
</organism>
<proteinExistence type="predicted"/>
<evidence type="ECO:0000313" key="2">
    <source>
        <dbReference type="Proteomes" id="UP000276982"/>
    </source>
</evidence>
<comment type="caution">
    <text evidence="1">The sequence shown here is derived from an EMBL/GenBank/DDBJ whole genome shotgun (WGS) entry which is preliminary data.</text>
</comment>